<dbReference type="InterPro" id="IPR015422">
    <property type="entry name" value="PyrdxlP-dep_Trfase_small"/>
</dbReference>
<evidence type="ECO:0000256" key="2">
    <source>
        <dbReference type="ARBA" id="ARBA00006490"/>
    </source>
</evidence>
<dbReference type="InterPro" id="IPR000192">
    <property type="entry name" value="Aminotrans_V_dom"/>
</dbReference>
<dbReference type="Pfam" id="PF00266">
    <property type="entry name" value="Aminotran_5"/>
    <property type="match status" value="1"/>
</dbReference>
<dbReference type="PANTHER" id="PTHR11601:SF34">
    <property type="entry name" value="CYSTEINE DESULFURASE"/>
    <property type="match status" value="1"/>
</dbReference>
<accession>A0A1I0H4Z4</accession>
<dbReference type="AlphaFoldDB" id="A0A1I0H4Z4"/>
<evidence type="ECO:0000256" key="10">
    <source>
        <dbReference type="RuleBase" id="RU004504"/>
    </source>
</evidence>
<dbReference type="InterPro" id="IPR020578">
    <property type="entry name" value="Aminotrans_V_PyrdxlP_BS"/>
</dbReference>
<dbReference type="FunFam" id="3.40.640.10:FF:000084">
    <property type="entry name" value="IscS-like cysteine desulfurase"/>
    <property type="match status" value="1"/>
</dbReference>
<evidence type="ECO:0000313" key="12">
    <source>
        <dbReference type="EMBL" id="SET77908.1"/>
    </source>
</evidence>
<evidence type="ECO:0000256" key="4">
    <source>
        <dbReference type="ARBA" id="ARBA00022679"/>
    </source>
</evidence>
<evidence type="ECO:0000259" key="11">
    <source>
        <dbReference type="Pfam" id="PF00266"/>
    </source>
</evidence>
<keyword evidence="6" id="KW-0663">Pyridoxal phosphate</keyword>
<name>A0A1I0H4Z4_9BACI</name>
<dbReference type="EMBL" id="FOHE01000027">
    <property type="protein sequence ID" value="SET77908.1"/>
    <property type="molecule type" value="Genomic_DNA"/>
</dbReference>
<keyword evidence="7" id="KW-0408">Iron</keyword>
<proteinExistence type="inferred from homology"/>
<dbReference type="GO" id="GO:0031071">
    <property type="term" value="F:cysteine desulfurase activity"/>
    <property type="evidence" value="ECO:0007669"/>
    <property type="project" value="UniProtKB-EC"/>
</dbReference>
<dbReference type="Proteomes" id="UP000198618">
    <property type="component" value="Unassembled WGS sequence"/>
</dbReference>
<keyword evidence="4" id="KW-0808">Transferase</keyword>
<gene>
    <name evidence="12" type="ORF">SAMN05216389_12719</name>
</gene>
<feature type="domain" description="Aminotransferase class V" evidence="11">
    <location>
        <begin position="11"/>
        <end position="372"/>
    </location>
</feature>
<comment type="similarity">
    <text evidence="2">Belongs to the class-V pyridoxal-phosphate-dependent aminotransferase family. NifS/IscS subfamily.</text>
</comment>
<dbReference type="InterPro" id="IPR016454">
    <property type="entry name" value="Cysteine_dSase"/>
</dbReference>
<evidence type="ECO:0000256" key="8">
    <source>
        <dbReference type="ARBA" id="ARBA00023014"/>
    </source>
</evidence>
<dbReference type="PIRSF" id="PIRSF005572">
    <property type="entry name" value="NifS"/>
    <property type="match status" value="1"/>
</dbReference>
<keyword evidence="8" id="KW-0411">Iron-sulfur</keyword>
<evidence type="ECO:0000313" key="13">
    <source>
        <dbReference type="Proteomes" id="UP000198618"/>
    </source>
</evidence>
<dbReference type="STRING" id="930131.SAMN05216389_12719"/>
<sequence>MERSERIMDHIYLDHAATTPMDKRVIDAMNPIYQDVFGNPSSVHSFGRKARQLLDEARRVLASSIRANEKEIIFTSGGTEADNLALIGTAKANRHLGNHIITTQQEHHAALHTAEYLEKEGFDVTYLPVSVDGKIQVEDVKQALTEETILVSIMYVNNETGVIQPIKEVAELINEHQAYFHTDAVQAFGLLDIDVKELGIDLLTVSAHKINGPKGIGFLYASENVKLSALQFGGEQERKRRPGTENVVGAVGFQKAVELAMENKENRRVEYQKFKDLFLRILESEGVHFEINGKEEDTVPAIVNISFPGTNVETLLTNFDLAGIAASSGSACTAGSVEPSHVLSAIYGENNECTTNSIRFSFGIFNTEENITEAAHRVAKIINRLTA</sequence>
<dbReference type="SUPFAM" id="SSF53383">
    <property type="entry name" value="PLP-dependent transferases"/>
    <property type="match status" value="1"/>
</dbReference>
<dbReference type="GO" id="GO:0046872">
    <property type="term" value="F:metal ion binding"/>
    <property type="evidence" value="ECO:0007669"/>
    <property type="project" value="UniProtKB-KW"/>
</dbReference>
<dbReference type="Gene3D" id="3.40.640.10">
    <property type="entry name" value="Type I PLP-dependent aspartate aminotransferase-like (Major domain)"/>
    <property type="match status" value="1"/>
</dbReference>
<keyword evidence="13" id="KW-1185">Reference proteome</keyword>
<dbReference type="InterPro" id="IPR015421">
    <property type="entry name" value="PyrdxlP-dep_Trfase_major"/>
</dbReference>
<evidence type="ECO:0000256" key="3">
    <source>
        <dbReference type="ARBA" id="ARBA00012239"/>
    </source>
</evidence>
<comment type="catalytic activity">
    <reaction evidence="9">
        <text>(sulfur carrier)-H + L-cysteine = (sulfur carrier)-SH + L-alanine</text>
        <dbReference type="Rhea" id="RHEA:43892"/>
        <dbReference type="Rhea" id="RHEA-COMP:14737"/>
        <dbReference type="Rhea" id="RHEA-COMP:14739"/>
        <dbReference type="ChEBI" id="CHEBI:29917"/>
        <dbReference type="ChEBI" id="CHEBI:35235"/>
        <dbReference type="ChEBI" id="CHEBI:57972"/>
        <dbReference type="ChEBI" id="CHEBI:64428"/>
        <dbReference type="EC" id="2.8.1.7"/>
    </reaction>
</comment>
<dbReference type="Gene3D" id="1.10.260.50">
    <property type="match status" value="1"/>
</dbReference>
<dbReference type="PANTHER" id="PTHR11601">
    <property type="entry name" value="CYSTEINE DESULFURYLASE FAMILY MEMBER"/>
    <property type="match status" value="1"/>
</dbReference>
<evidence type="ECO:0000256" key="1">
    <source>
        <dbReference type="ARBA" id="ARBA00001933"/>
    </source>
</evidence>
<organism evidence="12 13">
    <name type="scientific">Oceanobacillus limi</name>
    <dbReference type="NCBI Taxonomy" id="930131"/>
    <lineage>
        <taxon>Bacteria</taxon>
        <taxon>Bacillati</taxon>
        <taxon>Bacillota</taxon>
        <taxon>Bacilli</taxon>
        <taxon>Bacillales</taxon>
        <taxon>Bacillaceae</taxon>
        <taxon>Oceanobacillus</taxon>
    </lineage>
</organism>
<comment type="cofactor">
    <cofactor evidence="1 10">
        <name>pyridoxal 5'-phosphate</name>
        <dbReference type="ChEBI" id="CHEBI:597326"/>
    </cofactor>
</comment>
<dbReference type="InterPro" id="IPR015424">
    <property type="entry name" value="PyrdxlP-dep_Trfase"/>
</dbReference>
<reference evidence="12 13" key="1">
    <citation type="submission" date="2016-10" db="EMBL/GenBank/DDBJ databases">
        <authorList>
            <person name="de Groot N.N."/>
        </authorList>
    </citation>
    <scope>NUCLEOTIDE SEQUENCE [LARGE SCALE GENOMIC DNA]</scope>
    <source>
        <strain evidence="12 13">IBRC-M 10780</strain>
    </source>
</reference>
<evidence type="ECO:0000256" key="5">
    <source>
        <dbReference type="ARBA" id="ARBA00022723"/>
    </source>
</evidence>
<dbReference type="NCBIfam" id="NF002806">
    <property type="entry name" value="PRK02948.1"/>
    <property type="match status" value="1"/>
</dbReference>
<evidence type="ECO:0000256" key="7">
    <source>
        <dbReference type="ARBA" id="ARBA00023004"/>
    </source>
</evidence>
<evidence type="ECO:0000256" key="6">
    <source>
        <dbReference type="ARBA" id="ARBA00022898"/>
    </source>
</evidence>
<dbReference type="EC" id="2.8.1.7" evidence="3"/>
<keyword evidence="5" id="KW-0479">Metal-binding</keyword>
<dbReference type="Gene3D" id="3.90.1150.10">
    <property type="entry name" value="Aspartate Aminotransferase, domain 1"/>
    <property type="match status" value="1"/>
</dbReference>
<dbReference type="GO" id="GO:0051536">
    <property type="term" value="F:iron-sulfur cluster binding"/>
    <property type="evidence" value="ECO:0007669"/>
    <property type="project" value="UniProtKB-KW"/>
</dbReference>
<dbReference type="PROSITE" id="PS00595">
    <property type="entry name" value="AA_TRANSFER_CLASS_5"/>
    <property type="match status" value="1"/>
</dbReference>
<evidence type="ECO:0000256" key="9">
    <source>
        <dbReference type="ARBA" id="ARBA00050776"/>
    </source>
</evidence>
<protein>
    <recommendedName>
        <fullName evidence="3">cysteine desulfurase</fullName>
        <ecNumber evidence="3">2.8.1.7</ecNumber>
    </recommendedName>
</protein>